<protein>
    <recommendedName>
        <fullName evidence="1">BTB domain-containing protein</fullName>
    </recommendedName>
</protein>
<evidence type="ECO:0000313" key="2">
    <source>
        <dbReference type="EMBL" id="KAK1496713.1"/>
    </source>
</evidence>
<dbReference type="AlphaFoldDB" id="A0AAJ0DP57"/>
<reference evidence="2" key="1">
    <citation type="submission" date="2016-11" db="EMBL/GenBank/DDBJ databases">
        <title>The genome sequence of Colletotrichum cuscutae.</title>
        <authorList>
            <person name="Baroncelli R."/>
        </authorList>
    </citation>
    <scope>NUCLEOTIDE SEQUENCE</scope>
    <source>
        <strain evidence="2">IMI 304802</strain>
    </source>
</reference>
<keyword evidence="3" id="KW-1185">Reference proteome</keyword>
<name>A0AAJ0DP57_9PEZI</name>
<evidence type="ECO:0000259" key="1">
    <source>
        <dbReference type="PROSITE" id="PS50097"/>
    </source>
</evidence>
<dbReference type="CDD" id="cd18186">
    <property type="entry name" value="BTB_POZ_ZBTB_KLHL-like"/>
    <property type="match status" value="1"/>
</dbReference>
<accession>A0AAJ0DP57</accession>
<dbReference type="PROSITE" id="PS50097">
    <property type="entry name" value="BTB"/>
    <property type="match status" value="1"/>
</dbReference>
<feature type="domain" description="BTB" evidence="1">
    <location>
        <begin position="20"/>
        <end position="88"/>
    </location>
</feature>
<evidence type="ECO:0000313" key="3">
    <source>
        <dbReference type="Proteomes" id="UP001239213"/>
    </source>
</evidence>
<dbReference type="InterPro" id="IPR011333">
    <property type="entry name" value="SKP1/BTB/POZ_sf"/>
</dbReference>
<dbReference type="Pfam" id="PF00651">
    <property type="entry name" value="BTB"/>
    <property type="match status" value="1"/>
</dbReference>
<proteinExistence type="predicted"/>
<dbReference type="EMBL" id="MPDP01000012">
    <property type="protein sequence ID" value="KAK1496713.1"/>
    <property type="molecule type" value="Genomic_DNA"/>
</dbReference>
<sequence length="258" mass="29988">MDQDREVLFPIRSGDDGDQFRIVLECANDKSFVVQKSLLTRHSDFFRACLSHDFQESKRSTIRMLDVDADLMFLYLGFAHRQFNKTPEHGGTFGIISVAHFLHVADWTRLVKLYQLLDFLQNKELLSSARSVLSFNILTAHIYLLAPEADGAGVDRCFDAFARAFDTLDVDHPVQAKFRDEMVARFCEHCHWDLLVRHHHALESHPEFVAKMSLKQAEYAASMMQYLSESPRAREKISGLWRSKARNWDHLMRQRKSK</sequence>
<dbReference type="SUPFAM" id="SSF54695">
    <property type="entry name" value="POZ domain"/>
    <property type="match status" value="1"/>
</dbReference>
<gene>
    <name evidence="2" type="ORF">CCUS01_13292</name>
</gene>
<organism evidence="2 3">
    <name type="scientific">Colletotrichum cuscutae</name>
    <dbReference type="NCBI Taxonomy" id="1209917"/>
    <lineage>
        <taxon>Eukaryota</taxon>
        <taxon>Fungi</taxon>
        <taxon>Dikarya</taxon>
        <taxon>Ascomycota</taxon>
        <taxon>Pezizomycotina</taxon>
        <taxon>Sordariomycetes</taxon>
        <taxon>Hypocreomycetidae</taxon>
        <taxon>Glomerellales</taxon>
        <taxon>Glomerellaceae</taxon>
        <taxon>Colletotrichum</taxon>
        <taxon>Colletotrichum acutatum species complex</taxon>
    </lineage>
</organism>
<dbReference type="Gene3D" id="3.30.710.10">
    <property type="entry name" value="Potassium Channel Kv1.1, Chain A"/>
    <property type="match status" value="1"/>
</dbReference>
<dbReference type="Proteomes" id="UP001239213">
    <property type="component" value="Unassembled WGS sequence"/>
</dbReference>
<dbReference type="InterPro" id="IPR000210">
    <property type="entry name" value="BTB/POZ_dom"/>
</dbReference>
<comment type="caution">
    <text evidence="2">The sequence shown here is derived from an EMBL/GenBank/DDBJ whole genome shotgun (WGS) entry which is preliminary data.</text>
</comment>